<name>A0A7Y9YIB9_9ACTN</name>
<gene>
    <name evidence="2" type="ORF">BKA05_003799</name>
</gene>
<evidence type="ECO:0000313" key="2">
    <source>
        <dbReference type="EMBL" id="NYI12284.1"/>
    </source>
</evidence>
<dbReference type="AlphaFoldDB" id="A0A7Y9YIB9"/>
<accession>A0A7Y9YIB9</accession>
<dbReference type="Proteomes" id="UP000537326">
    <property type="component" value="Unassembled WGS sequence"/>
</dbReference>
<sequence length="73" mass="8140">MPSSSWSSRRHLPNSPFQPEPERVVEIFETGDRVSHDIHGLGLVVGVDSYGVTVDFGAQTLRITSPFNKMEKL</sequence>
<evidence type="ECO:0000256" key="1">
    <source>
        <dbReference type="SAM" id="MobiDB-lite"/>
    </source>
</evidence>
<comment type="caution">
    <text evidence="2">The sequence shown here is derived from an EMBL/GenBank/DDBJ whole genome shotgun (WGS) entry which is preliminary data.</text>
</comment>
<feature type="region of interest" description="Disordered" evidence="1">
    <location>
        <begin position="1"/>
        <end position="22"/>
    </location>
</feature>
<protein>
    <submittedName>
        <fullName evidence="2">Uncharacterized protein</fullName>
    </submittedName>
</protein>
<dbReference type="RefSeq" id="WP_179532850.1">
    <property type="nucleotide sequence ID" value="NZ_BAAAPP010000002.1"/>
</dbReference>
<reference evidence="2 3" key="1">
    <citation type="submission" date="2020-07" db="EMBL/GenBank/DDBJ databases">
        <title>Sequencing the genomes of 1000 actinobacteria strains.</title>
        <authorList>
            <person name="Klenk H.-P."/>
        </authorList>
    </citation>
    <scope>NUCLEOTIDE SEQUENCE [LARGE SCALE GENOMIC DNA]</scope>
    <source>
        <strain evidence="2 3">DSM 18248</strain>
    </source>
</reference>
<organism evidence="2 3">
    <name type="scientific">Nocardioides marinus</name>
    <dbReference type="NCBI Taxonomy" id="374514"/>
    <lineage>
        <taxon>Bacteria</taxon>
        <taxon>Bacillati</taxon>
        <taxon>Actinomycetota</taxon>
        <taxon>Actinomycetes</taxon>
        <taxon>Propionibacteriales</taxon>
        <taxon>Nocardioidaceae</taxon>
        <taxon>Nocardioides</taxon>
    </lineage>
</organism>
<dbReference type="EMBL" id="JACBZI010000001">
    <property type="protein sequence ID" value="NYI12284.1"/>
    <property type="molecule type" value="Genomic_DNA"/>
</dbReference>
<evidence type="ECO:0000313" key="3">
    <source>
        <dbReference type="Proteomes" id="UP000537326"/>
    </source>
</evidence>
<proteinExistence type="predicted"/>
<keyword evidence="3" id="KW-1185">Reference proteome</keyword>